<dbReference type="Gene3D" id="3.90.550.10">
    <property type="entry name" value="Spore Coat Polysaccharide Biosynthesis Protein SpsA, Chain A"/>
    <property type="match status" value="1"/>
</dbReference>
<dbReference type="SUPFAM" id="SSF159283">
    <property type="entry name" value="Guanosine diphospho-D-mannose pyrophosphorylase/mannose-6-phosphate isomerase linker domain"/>
    <property type="match status" value="1"/>
</dbReference>
<protein>
    <recommendedName>
        <fullName evidence="2">mannose-1-phosphate guanylyltransferase</fullName>
        <ecNumber evidence="2">2.7.7.13</ecNumber>
    </recommendedName>
</protein>
<dbReference type="Pfam" id="PF22640">
    <property type="entry name" value="ManC_GMP_beta-helix"/>
    <property type="match status" value="1"/>
</dbReference>
<comment type="catalytic activity">
    <reaction evidence="7">
        <text>alpha-D-mannose 1-phosphate + GTP + H(+) = GDP-alpha-D-mannose + diphosphate</text>
        <dbReference type="Rhea" id="RHEA:15229"/>
        <dbReference type="ChEBI" id="CHEBI:15378"/>
        <dbReference type="ChEBI" id="CHEBI:33019"/>
        <dbReference type="ChEBI" id="CHEBI:37565"/>
        <dbReference type="ChEBI" id="CHEBI:57527"/>
        <dbReference type="ChEBI" id="CHEBI:58409"/>
        <dbReference type="EC" id="2.7.7.13"/>
    </reaction>
</comment>
<feature type="domain" description="Nucleotidyl transferase" evidence="8">
    <location>
        <begin position="9"/>
        <end position="286"/>
    </location>
</feature>
<dbReference type="InterPro" id="IPR049577">
    <property type="entry name" value="GMPP_N"/>
</dbReference>
<evidence type="ECO:0000313" key="10">
    <source>
        <dbReference type="EMBL" id="RXK60986.1"/>
    </source>
</evidence>
<organism evidence="10 11">
    <name type="scientific">Lacibacter luteus</name>
    <dbReference type="NCBI Taxonomy" id="2508719"/>
    <lineage>
        <taxon>Bacteria</taxon>
        <taxon>Pseudomonadati</taxon>
        <taxon>Bacteroidota</taxon>
        <taxon>Chitinophagia</taxon>
        <taxon>Chitinophagales</taxon>
        <taxon>Chitinophagaceae</taxon>
        <taxon>Lacibacter</taxon>
    </lineage>
</organism>
<gene>
    <name evidence="10" type="ORF">ESA94_11065</name>
</gene>
<reference evidence="10 11" key="1">
    <citation type="submission" date="2019-01" db="EMBL/GenBank/DDBJ databases">
        <title>Lacibacter sp. strain TTM-7.</title>
        <authorList>
            <person name="Chen W.-M."/>
        </authorList>
    </citation>
    <scope>NUCLEOTIDE SEQUENCE [LARGE SCALE GENOMIC DNA]</scope>
    <source>
        <strain evidence="10 11">TTM-7</strain>
    </source>
</reference>
<keyword evidence="5" id="KW-0547">Nucleotide-binding</keyword>
<feature type="domain" description="MannoseP isomerase/GMP-like beta-helix" evidence="9">
    <location>
        <begin position="297"/>
        <end position="350"/>
    </location>
</feature>
<dbReference type="GO" id="GO:0005525">
    <property type="term" value="F:GTP binding"/>
    <property type="evidence" value="ECO:0007669"/>
    <property type="project" value="UniProtKB-KW"/>
</dbReference>
<evidence type="ECO:0000259" key="8">
    <source>
        <dbReference type="Pfam" id="PF00483"/>
    </source>
</evidence>
<keyword evidence="3 10" id="KW-0808">Transferase</keyword>
<dbReference type="EC" id="2.7.7.13" evidence="2"/>
<dbReference type="PANTHER" id="PTHR46390">
    <property type="entry name" value="MANNOSE-1-PHOSPHATE GUANYLYLTRANSFERASE"/>
    <property type="match status" value="1"/>
</dbReference>
<keyword evidence="4 10" id="KW-0548">Nucleotidyltransferase</keyword>
<dbReference type="Proteomes" id="UP000290204">
    <property type="component" value="Unassembled WGS sequence"/>
</dbReference>
<evidence type="ECO:0000259" key="9">
    <source>
        <dbReference type="Pfam" id="PF22640"/>
    </source>
</evidence>
<evidence type="ECO:0000313" key="11">
    <source>
        <dbReference type="Proteomes" id="UP000290204"/>
    </source>
</evidence>
<dbReference type="GO" id="GO:0004475">
    <property type="term" value="F:mannose-1-phosphate guanylyltransferase (GTP) activity"/>
    <property type="evidence" value="ECO:0007669"/>
    <property type="project" value="UniProtKB-EC"/>
</dbReference>
<proteinExistence type="inferred from homology"/>
<dbReference type="SUPFAM" id="SSF53448">
    <property type="entry name" value="Nucleotide-diphospho-sugar transferases"/>
    <property type="match status" value="1"/>
</dbReference>
<dbReference type="Pfam" id="PF00483">
    <property type="entry name" value="NTP_transferase"/>
    <property type="match status" value="1"/>
</dbReference>
<dbReference type="InterPro" id="IPR005835">
    <property type="entry name" value="NTP_transferase_dom"/>
</dbReference>
<evidence type="ECO:0000256" key="2">
    <source>
        <dbReference type="ARBA" id="ARBA00012387"/>
    </source>
</evidence>
<dbReference type="FunFam" id="3.90.550.10:FF:000046">
    <property type="entry name" value="Mannose-1-phosphate guanylyltransferase (GDP)"/>
    <property type="match status" value="1"/>
</dbReference>
<dbReference type="PANTHER" id="PTHR46390:SF1">
    <property type="entry name" value="MANNOSE-1-PHOSPHATE GUANYLYLTRANSFERASE"/>
    <property type="match status" value="1"/>
</dbReference>
<accession>A0A4Q1CK14</accession>
<keyword evidence="6" id="KW-0342">GTP-binding</keyword>
<comment type="caution">
    <text evidence="10">The sequence shown here is derived from an EMBL/GenBank/DDBJ whole genome shotgun (WGS) entry which is preliminary data.</text>
</comment>
<dbReference type="EMBL" id="SDHW01000002">
    <property type="protein sequence ID" value="RXK60986.1"/>
    <property type="molecule type" value="Genomic_DNA"/>
</dbReference>
<evidence type="ECO:0000256" key="1">
    <source>
        <dbReference type="ARBA" id="ARBA00006115"/>
    </source>
</evidence>
<evidence type="ECO:0000256" key="7">
    <source>
        <dbReference type="ARBA" id="ARBA00047343"/>
    </source>
</evidence>
<dbReference type="AlphaFoldDB" id="A0A4Q1CK14"/>
<name>A0A4Q1CK14_9BACT</name>
<dbReference type="OrthoDB" id="9806359at2"/>
<dbReference type="InterPro" id="IPR054566">
    <property type="entry name" value="ManC/GMP-like_b-helix"/>
</dbReference>
<sequence>MNKNHYVAIMAGGIGSRFWPMSRTAFPKQFLDILHTGRTLIQSTYDRYLQFIPNENIYVVTSAEYAAIVKQQLPDLPAENILCEPSRKNTAPCVAYIAHKLQQINNEGLLICAPADHLILDAPAFTKVCTDAFDFVNNINALVTLGIKPHYANTGYGYIQHEAMPVADSVYKVKTFTEKPNLELAKTFLASGDFLWNAGIFVWKVKNIIKAFEKFLPEMNEVFVAEKEHFNTATEQEAIERIYPQCTNISIDYGIMEKADNVYVMPSSFGWSDLGTWNSAYENMEKDYFGNAVAGKNVMIIDATKNVVHANDKKLVLLQGLDDFIIVDTHDVLLICKKEKEQEIKEYVAEVKRNKGDKFL</sequence>
<dbReference type="CDD" id="cd02509">
    <property type="entry name" value="GDP-M1P_Guanylyltransferase"/>
    <property type="match status" value="1"/>
</dbReference>
<evidence type="ECO:0000256" key="6">
    <source>
        <dbReference type="ARBA" id="ARBA00023134"/>
    </source>
</evidence>
<keyword evidence="11" id="KW-1185">Reference proteome</keyword>
<dbReference type="InterPro" id="IPR029044">
    <property type="entry name" value="Nucleotide-diphossugar_trans"/>
</dbReference>
<evidence type="ECO:0000256" key="4">
    <source>
        <dbReference type="ARBA" id="ARBA00022695"/>
    </source>
</evidence>
<evidence type="ECO:0000256" key="5">
    <source>
        <dbReference type="ARBA" id="ARBA00022741"/>
    </source>
</evidence>
<dbReference type="InterPro" id="IPR051161">
    <property type="entry name" value="Mannose-6P_isomerase_type2"/>
</dbReference>
<comment type="similarity">
    <text evidence="1">Belongs to the mannose-6-phosphate isomerase type 2 family.</text>
</comment>
<evidence type="ECO:0000256" key="3">
    <source>
        <dbReference type="ARBA" id="ARBA00022679"/>
    </source>
</evidence>
<dbReference type="GO" id="GO:0009298">
    <property type="term" value="P:GDP-mannose biosynthetic process"/>
    <property type="evidence" value="ECO:0007669"/>
    <property type="project" value="TreeGrafter"/>
</dbReference>